<sequence length="234" mass="26136">MTALDPSGRLELIIFDCDGVLVDSEVASCQATAQYARSLGLELTDEEAHKRFVGMALPDVVRDLEHELDRKLPENTALILRENLVRLMEKMAEPVSGSVEMLEEIRRLRMPVRVGSNSSIQEMEAKFSRTRMTGFFPENRIHSATDMKQPKPSPAVYLYAAEQEGRAPENCLVIEDSDPGAEAAWRAGMSCILLRDEGQPLPSFWPQPGFVRIAHLSELAPLVETVITSQGKKW</sequence>
<dbReference type="InterPro" id="IPR023198">
    <property type="entry name" value="PGP-like_dom2"/>
</dbReference>
<dbReference type="SFLD" id="SFLDG01129">
    <property type="entry name" value="C1.5:_HAD__Beta-PGM__Phosphata"/>
    <property type="match status" value="1"/>
</dbReference>
<gene>
    <name evidence="5" type="ORF">D5366_04890</name>
</gene>
<dbReference type="Proteomes" id="UP000317214">
    <property type="component" value="Chromosome"/>
</dbReference>
<dbReference type="RefSeq" id="WP_141492512.1">
    <property type="nucleotide sequence ID" value="NZ_CP032485.1"/>
</dbReference>
<comment type="cofactor">
    <cofactor evidence="1">
        <name>Mg(2+)</name>
        <dbReference type="ChEBI" id="CHEBI:18420"/>
    </cofactor>
</comment>
<dbReference type="SUPFAM" id="SSF56784">
    <property type="entry name" value="HAD-like"/>
    <property type="match status" value="1"/>
</dbReference>
<dbReference type="GO" id="GO:0003824">
    <property type="term" value="F:catalytic activity"/>
    <property type="evidence" value="ECO:0007669"/>
    <property type="project" value="UniProtKB-ARBA"/>
</dbReference>
<dbReference type="SFLD" id="SFLDS00003">
    <property type="entry name" value="Haloacid_Dehalogenase"/>
    <property type="match status" value="1"/>
</dbReference>
<dbReference type="AlphaFoldDB" id="A0A4Y6V7Q9"/>
<dbReference type="InterPro" id="IPR051600">
    <property type="entry name" value="Beta-PGM-like"/>
</dbReference>
<dbReference type="InterPro" id="IPR041492">
    <property type="entry name" value="HAD_2"/>
</dbReference>
<dbReference type="PANTHER" id="PTHR46193:SF10">
    <property type="entry name" value="6-PHOSPHOGLUCONATE PHOSPHATASE"/>
    <property type="match status" value="1"/>
</dbReference>
<evidence type="ECO:0000256" key="3">
    <source>
        <dbReference type="ARBA" id="ARBA00022723"/>
    </source>
</evidence>
<proteinExistence type="inferred from homology"/>
<organism evidence="5 6">
    <name type="scientific">Neokomagataea tanensis</name>
    <dbReference type="NCBI Taxonomy" id="661191"/>
    <lineage>
        <taxon>Bacteria</taxon>
        <taxon>Pseudomonadati</taxon>
        <taxon>Pseudomonadota</taxon>
        <taxon>Alphaproteobacteria</taxon>
        <taxon>Acetobacterales</taxon>
        <taxon>Acetobacteraceae</taxon>
        <taxon>Neokomagataea</taxon>
    </lineage>
</organism>
<name>A0A4Y6V7Q9_9PROT</name>
<dbReference type="KEGG" id="ntn:D5366_04890"/>
<dbReference type="InterPro" id="IPR023214">
    <property type="entry name" value="HAD_sf"/>
</dbReference>
<dbReference type="OrthoDB" id="9797743at2"/>
<evidence type="ECO:0000256" key="4">
    <source>
        <dbReference type="ARBA" id="ARBA00022842"/>
    </source>
</evidence>
<keyword evidence="4" id="KW-0460">Magnesium</keyword>
<keyword evidence="6" id="KW-1185">Reference proteome</keyword>
<dbReference type="Gene3D" id="1.10.150.240">
    <property type="entry name" value="Putative phosphatase, domain 2"/>
    <property type="match status" value="1"/>
</dbReference>
<dbReference type="PANTHER" id="PTHR46193">
    <property type="entry name" value="6-PHOSPHOGLUCONATE PHOSPHATASE"/>
    <property type="match status" value="1"/>
</dbReference>
<dbReference type="InterPro" id="IPR036412">
    <property type="entry name" value="HAD-like_sf"/>
</dbReference>
<dbReference type="NCBIfam" id="TIGR01509">
    <property type="entry name" value="HAD-SF-IA-v3"/>
    <property type="match status" value="1"/>
</dbReference>
<dbReference type="InterPro" id="IPR006439">
    <property type="entry name" value="HAD-SF_hydro_IA"/>
</dbReference>
<evidence type="ECO:0000313" key="5">
    <source>
        <dbReference type="EMBL" id="QDH24671.1"/>
    </source>
</evidence>
<dbReference type="Gene3D" id="3.40.50.1000">
    <property type="entry name" value="HAD superfamily/HAD-like"/>
    <property type="match status" value="1"/>
</dbReference>
<evidence type="ECO:0000256" key="2">
    <source>
        <dbReference type="ARBA" id="ARBA00006171"/>
    </source>
</evidence>
<reference evidence="5 6" key="1">
    <citation type="submission" date="2018-09" db="EMBL/GenBank/DDBJ databases">
        <title>The complete genome sequence of Neokomagataea tanensis NBRC 106556(T).</title>
        <authorList>
            <person name="Chua K.-O."/>
            <person name="See-Too W.-S."/>
            <person name="Hong K.-W."/>
            <person name="Yin W.-F."/>
            <person name="Chan K.-G."/>
        </authorList>
    </citation>
    <scope>NUCLEOTIDE SEQUENCE [LARGE SCALE GENOMIC DNA]</scope>
    <source>
        <strain evidence="6">AH13 \ NBRC 106556</strain>
    </source>
</reference>
<accession>A0A4Y6V7Q9</accession>
<evidence type="ECO:0000313" key="6">
    <source>
        <dbReference type="Proteomes" id="UP000317214"/>
    </source>
</evidence>
<keyword evidence="3" id="KW-0479">Metal-binding</keyword>
<dbReference type="Pfam" id="PF13419">
    <property type="entry name" value="HAD_2"/>
    <property type="match status" value="1"/>
</dbReference>
<evidence type="ECO:0000256" key="1">
    <source>
        <dbReference type="ARBA" id="ARBA00001946"/>
    </source>
</evidence>
<protein>
    <submittedName>
        <fullName evidence="5">HAD family phosphatase</fullName>
    </submittedName>
</protein>
<comment type="similarity">
    <text evidence="2">Belongs to the HAD-like hydrolase superfamily. CbbY/CbbZ/Gph/YieH family.</text>
</comment>
<dbReference type="EMBL" id="CP032485">
    <property type="protein sequence ID" value="QDH24671.1"/>
    <property type="molecule type" value="Genomic_DNA"/>
</dbReference>
<dbReference type="GO" id="GO:0046872">
    <property type="term" value="F:metal ion binding"/>
    <property type="evidence" value="ECO:0007669"/>
    <property type="project" value="UniProtKB-KW"/>
</dbReference>